<gene>
    <name evidence="1" type="ORF">PAALTS15_09860</name>
</gene>
<sequence>MRNQIDEKLIEYSVFKDSDLYLGTATVQLPNLQGITTQIKGAGIGGEFESITPGYFSSMTMSFKWRTAPEPSAVILMEPVAHLITFRSVIQRFDKTKINYFDVGKKITVKCFTKNFDMGQADNLATMDASTELEVLYIKSEEDDKVLFEVDKLNNIYKVNGRDWSENRRRMLGL</sequence>
<dbReference type="EMBL" id="ATMT01000043">
    <property type="protein sequence ID" value="EPY07421.1"/>
    <property type="molecule type" value="Genomic_DNA"/>
</dbReference>
<dbReference type="AlphaFoldDB" id="S9TYX5"/>
<reference evidence="1 2" key="1">
    <citation type="submission" date="2013-05" db="EMBL/GenBank/DDBJ databases">
        <authorList>
            <person name="Strain E.A."/>
            <person name="Brown E."/>
            <person name="Allard M.W."/>
            <person name="Luo Y.L."/>
        </authorList>
    </citation>
    <scope>NUCLEOTIDE SEQUENCE [LARGE SCALE GENOMIC DNA]</scope>
    <source>
        <strain evidence="1 2">TS-15</strain>
    </source>
</reference>
<evidence type="ECO:0000313" key="1">
    <source>
        <dbReference type="EMBL" id="EPY07421.1"/>
    </source>
</evidence>
<dbReference type="eggNOG" id="COG3498">
    <property type="taxonomic scope" value="Bacteria"/>
</dbReference>
<name>S9TYX5_PAEAL</name>
<protein>
    <submittedName>
        <fullName evidence="1">Major tail tube protein</fullName>
    </submittedName>
</protein>
<dbReference type="Proteomes" id="UP000015344">
    <property type="component" value="Unassembled WGS sequence"/>
</dbReference>
<dbReference type="RefSeq" id="WP_021259389.1">
    <property type="nucleotide sequence ID" value="NZ_ATMT01000043.1"/>
</dbReference>
<comment type="caution">
    <text evidence="1">The sequence shown here is derived from an EMBL/GenBank/DDBJ whole genome shotgun (WGS) entry which is preliminary data.</text>
</comment>
<evidence type="ECO:0000313" key="2">
    <source>
        <dbReference type="Proteomes" id="UP000015344"/>
    </source>
</evidence>
<organism evidence="1 2">
    <name type="scientific">Paenibacillus alvei TS-15</name>
    <dbReference type="NCBI Taxonomy" id="1117108"/>
    <lineage>
        <taxon>Bacteria</taxon>
        <taxon>Bacillati</taxon>
        <taxon>Bacillota</taxon>
        <taxon>Bacilli</taxon>
        <taxon>Bacillales</taxon>
        <taxon>Paenibacillaceae</taxon>
        <taxon>Paenibacillus</taxon>
    </lineage>
</organism>
<proteinExistence type="predicted"/>
<accession>S9TYX5</accession>
<dbReference type="InterPro" id="IPR006498">
    <property type="entry name" value="Tail_tube"/>
</dbReference>
<dbReference type="PATRIC" id="fig|1117108.3.peg.2047"/>
<dbReference type="Pfam" id="PF04985">
    <property type="entry name" value="Phage_tube"/>
    <property type="match status" value="1"/>
</dbReference>